<reference evidence="10" key="1">
    <citation type="submission" date="2020-03" db="EMBL/GenBank/DDBJ databases">
        <authorList>
            <person name="Guo F."/>
        </authorList>
    </citation>
    <scope>NUCLEOTIDE SEQUENCE</scope>
    <source>
        <strain evidence="10">JCM 30134</strain>
    </source>
</reference>
<evidence type="ECO:0000256" key="4">
    <source>
        <dbReference type="ARBA" id="ARBA00022997"/>
    </source>
</evidence>
<dbReference type="RefSeq" id="WP_167181731.1">
    <property type="nucleotide sequence ID" value="NZ_JAAONZ010000002.1"/>
</dbReference>
<feature type="binding site" evidence="7">
    <location>
        <position position="258"/>
    </location>
    <ligand>
        <name>Mn(2+)</name>
        <dbReference type="ChEBI" id="CHEBI:29035"/>
        <label>2</label>
    </ligand>
</feature>
<dbReference type="GO" id="GO:0004177">
    <property type="term" value="F:aminopeptidase activity"/>
    <property type="evidence" value="ECO:0007669"/>
    <property type="project" value="TreeGrafter"/>
</dbReference>
<dbReference type="Proteomes" id="UP000787472">
    <property type="component" value="Unassembled WGS sequence"/>
</dbReference>
<evidence type="ECO:0000256" key="5">
    <source>
        <dbReference type="ARBA" id="ARBA00023049"/>
    </source>
</evidence>
<evidence type="ECO:0000313" key="10">
    <source>
        <dbReference type="EMBL" id="NHO64566.1"/>
    </source>
</evidence>
<dbReference type="InterPro" id="IPR000994">
    <property type="entry name" value="Pept_M24"/>
</dbReference>
<evidence type="ECO:0000256" key="3">
    <source>
        <dbReference type="ARBA" id="ARBA00022801"/>
    </source>
</evidence>
<evidence type="ECO:0000313" key="11">
    <source>
        <dbReference type="Proteomes" id="UP000787472"/>
    </source>
</evidence>
<proteinExistence type="inferred from homology"/>
<dbReference type="GO" id="GO:0046872">
    <property type="term" value="F:metal ion binding"/>
    <property type="evidence" value="ECO:0007669"/>
    <property type="project" value="UniProtKB-KW"/>
</dbReference>
<dbReference type="AlphaFoldDB" id="A0A9E5MGE8"/>
<dbReference type="Pfam" id="PF21216">
    <property type="entry name" value="PepQ_N"/>
    <property type="match status" value="1"/>
</dbReference>
<dbReference type="GO" id="GO:0005829">
    <property type="term" value="C:cytosol"/>
    <property type="evidence" value="ECO:0007669"/>
    <property type="project" value="TreeGrafter"/>
</dbReference>
<feature type="binding site" evidence="7">
    <location>
        <position position="393"/>
    </location>
    <ligand>
        <name>Mn(2+)</name>
        <dbReference type="ChEBI" id="CHEBI:29035"/>
        <label>1</label>
    </ligand>
</feature>
<organism evidence="10 11">
    <name type="scientific">Pseudomaricurvus hydrocarbonicus</name>
    <dbReference type="NCBI Taxonomy" id="1470433"/>
    <lineage>
        <taxon>Bacteria</taxon>
        <taxon>Pseudomonadati</taxon>
        <taxon>Pseudomonadota</taxon>
        <taxon>Gammaproteobacteria</taxon>
        <taxon>Cellvibrionales</taxon>
        <taxon>Cellvibrionaceae</taxon>
        <taxon>Pseudomaricurvus</taxon>
    </lineage>
</organism>
<protein>
    <recommendedName>
        <fullName evidence="7">Xaa-Pro dipeptidase</fullName>
        <shortName evidence="7">X-Pro dipeptidase</shortName>
        <ecNumber evidence="7">3.4.13.9</ecNumber>
    </recommendedName>
    <alternativeName>
        <fullName evidence="7">Imidodipeptidase</fullName>
    </alternativeName>
    <alternativeName>
        <fullName evidence="7">Proline dipeptidase</fullName>
        <shortName evidence="7">Prolidase</shortName>
    </alternativeName>
</protein>
<gene>
    <name evidence="7 10" type="primary">pepQ</name>
    <name evidence="10" type="ORF">G8770_03270</name>
</gene>
<dbReference type="NCBIfam" id="NF010133">
    <property type="entry name" value="PRK13607.1"/>
    <property type="match status" value="1"/>
</dbReference>
<keyword evidence="3 7" id="KW-0378">Hydrolase</keyword>
<evidence type="ECO:0000256" key="6">
    <source>
        <dbReference type="ARBA" id="ARBA00023211"/>
    </source>
</evidence>
<dbReference type="GO" id="GO:0102009">
    <property type="term" value="F:proline dipeptidase activity"/>
    <property type="evidence" value="ECO:0007669"/>
    <property type="project" value="UniProtKB-EC"/>
</dbReference>
<dbReference type="InterPro" id="IPR036005">
    <property type="entry name" value="Creatinase/aminopeptidase-like"/>
</dbReference>
<feature type="binding site" evidence="7">
    <location>
        <position position="258"/>
    </location>
    <ligand>
        <name>Mn(2+)</name>
        <dbReference type="ChEBI" id="CHEBI:29035"/>
        <label>1</label>
    </ligand>
</feature>
<name>A0A9E5MGE8_9GAMM</name>
<accession>A0A9E5MGE8</accession>
<feature type="binding site" evidence="7">
    <location>
        <position position="432"/>
    </location>
    <ligand>
        <name>Mn(2+)</name>
        <dbReference type="ChEBI" id="CHEBI:29035"/>
        <label>2</label>
    </ligand>
</feature>
<dbReference type="Pfam" id="PF00557">
    <property type="entry name" value="Peptidase_M24"/>
    <property type="match status" value="1"/>
</dbReference>
<evidence type="ECO:0000256" key="7">
    <source>
        <dbReference type="HAMAP-Rule" id="MF_01279"/>
    </source>
</evidence>
<dbReference type="HAMAP" id="MF_01279">
    <property type="entry name" value="X_Pro_dipeptid"/>
    <property type="match status" value="1"/>
</dbReference>
<keyword evidence="5 7" id="KW-0482">Metalloprotease</keyword>
<dbReference type="InterPro" id="IPR052433">
    <property type="entry name" value="X-Pro_dipept-like"/>
</dbReference>
<sequence length="455" mass="50968">MLGSNKELYYDAHFSAIKQRYTHVLERFEVEQLLIFSGAVSYYFLDDIDYPFRASPQFKFACPVGNVPNSWVIWRLHAKPLLLLYRPVDYWHSVTPMPSEYWTEHFDIETLQTPEQAKAYVDPACKTAFVGEAASWMGDWELGVRNPLELMARLDWQRAAKTDYEQACMAEANRIAAGAHVAAQQAFLSGSSEFDTHLAYLKAAGQGEQQLPYGNIIAFNRSAAILHYTTLNTERPSQTQANSFLIDAGASCQGYAADVSRTHLSPGAMTGSRAKAAEQFAHLIEAMDSMQLKLVSQIEVGVSYVDLHLKAHRYLAEILAQFKLITVSAEAAFELGITRSFFPHGLGHFLGIQVHDVGGQQLNDRGGKVPPPEGHEALRTTRRIEVDQVFTIEPGLYFIDILLDALRRSDHSRAVNWTQVEALRPFGGIRIEDNVVVKPDRVINLTRDAFASLDC</sequence>
<feature type="binding site" evidence="7">
    <location>
        <position position="247"/>
    </location>
    <ligand>
        <name>Mn(2+)</name>
        <dbReference type="ChEBI" id="CHEBI:29035"/>
        <label>2</label>
    </ligand>
</feature>
<keyword evidence="1 7" id="KW-0645">Protease</keyword>
<dbReference type="SUPFAM" id="SSF55920">
    <property type="entry name" value="Creatinase/aminopeptidase"/>
    <property type="match status" value="1"/>
</dbReference>
<evidence type="ECO:0000256" key="2">
    <source>
        <dbReference type="ARBA" id="ARBA00022723"/>
    </source>
</evidence>
<comment type="cofactor">
    <cofactor evidence="7">
        <name>Mn(2+)</name>
        <dbReference type="ChEBI" id="CHEBI:29035"/>
    </cofactor>
    <text evidence="7">Binds 2 manganese ions per subunit.</text>
</comment>
<dbReference type="EMBL" id="JAAONZ010000002">
    <property type="protein sequence ID" value="NHO64566.1"/>
    <property type="molecule type" value="Genomic_DNA"/>
</dbReference>
<feature type="domain" description="Peptidase M24" evidence="8">
    <location>
        <begin position="167"/>
        <end position="438"/>
    </location>
</feature>
<dbReference type="InterPro" id="IPR022846">
    <property type="entry name" value="X_Pro_dipept"/>
</dbReference>
<comment type="caution">
    <text evidence="10">The sequence shown here is derived from an EMBL/GenBank/DDBJ whole genome shotgun (WGS) entry which is preliminary data.</text>
</comment>
<dbReference type="EC" id="3.4.13.9" evidence="7"/>
<keyword evidence="2 7" id="KW-0479">Metal-binding</keyword>
<feature type="domain" description="Xaa-Pro dipeptidase N-terminal" evidence="9">
    <location>
        <begin position="10"/>
        <end position="156"/>
    </location>
</feature>
<dbReference type="Gene3D" id="3.90.230.10">
    <property type="entry name" value="Creatinase/methionine aminopeptidase superfamily"/>
    <property type="match status" value="1"/>
</dbReference>
<dbReference type="PROSITE" id="PS00491">
    <property type="entry name" value="PROLINE_PEPTIDASE"/>
    <property type="match status" value="1"/>
</dbReference>
<keyword evidence="11" id="KW-1185">Reference proteome</keyword>
<keyword evidence="6 7" id="KW-0464">Manganese</keyword>
<comment type="function">
    <text evidence="7">Splits dipeptides with a prolyl residue in the C-terminal position.</text>
</comment>
<feature type="binding site" evidence="7">
    <location>
        <position position="348"/>
    </location>
    <ligand>
        <name>Mn(2+)</name>
        <dbReference type="ChEBI" id="CHEBI:29035"/>
        <label>1</label>
    </ligand>
</feature>
<dbReference type="InterPro" id="IPR029149">
    <property type="entry name" value="Creatin/AminoP/Spt16_N"/>
</dbReference>
<comment type="catalytic activity">
    <reaction evidence="7">
        <text>Xaa-L-Pro dipeptide + H2O = an L-alpha-amino acid + L-proline</text>
        <dbReference type="Rhea" id="RHEA:76407"/>
        <dbReference type="ChEBI" id="CHEBI:15377"/>
        <dbReference type="ChEBI" id="CHEBI:59869"/>
        <dbReference type="ChEBI" id="CHEBI:60039"/>
        <dbReference type="ChEBI" id="CHEBI:195196"/>
        <dbReference type="EC" id="3.4.13.9"/>
    </reaction>
</comment>
<dbReference type="InterPro" id="IPR001131">
    <property type="entry name" value="Peptidase_M24B_aminopep-P_CS"/>
</dbReference>
<dbReference type="InterPro" id="IPR048819">
    <property type="entry name" value="PepQ_N"/>
</dbReference>
<dbReference type="PANTHER" id="PTHR43226:SF8">
    <property type="entry name" value="XAA-PRO DIPEPTIDASE"/>
    <property type="match status" value="1"/>
</dbReference>
<dbReference type="GO" id="GO:0016795">
    <property type="term" value="F:phosphoric triester hydrolase activity"/>
    <property type="evidence" value="ECO:0007669"/>
    <property type="project" value="InterPro"/>
</dbReference>
<dbReference type="Gene3D" id="3.40.350.10">
    <property type="entry name" value="Creatinase/prolidase N-terminal domain"/>
    <property type="match status" value="1"/>
</dbReference>
<evidence type="ECO:0000256" key="1">
    <source>
        <dbReference type="ARBA" id="ARBA00022670"/>
    </source>
</evidence>
<keyword evidence="4 7" id="KW-0224">Dipeptidase</keyword>
<evidence type="ECO:0000259" key="9">
    <source>
        <dbReference type="Pfam" id="PF21216"/>
    </source>
</evidence>
<dbReference type="GO" id="GO:0008235">
    <property type="term" value="F:metalloexopeptidase activity"/>
    <property type="evidence" value="ECO:0007669"/>
    <property type="project" value="UniProtKB-UniRule"/>
</dbReference>
<comment type="similarity">
    <text evidence="7">Belongs to the peptidase M24B family. Bacterial-type prolidase subfamily.</text>
</comment>
<evidence type="ECO:0000259" key="8">
    <source>
        <dbReference type="Pfam" id="PF00557"/>
    </source>
</evidence>
<dbReference type="PANTHER" id="PTHR43226">
    <property type="entry name" value="XAA-PRO AMINOPEPTIDASE 3"/>
    <property type="match status" value="1"/>
</dbReference>
<dbReference type="GO" id="GO:0006508">
    <property type="term" value="P:proteolysis"/>
    <property type="evidence" value="ECO:0007669"/>
    <property type="project" value="UniProtKB-KW"/>
</dbReference>
<feature type="binding site" evidence="7">
    <location>
        <position position="432"/>
    </location>
    <ligand>
        <name>Mn(2+)</name>
        <dbReference type="ChEBI" id="CHEBI:29035"/>
        <label>1</label>
    </ligand>
</feature>